<dbReference type="Pfam" id="PF12850">
    <property type="entry name" value="Metallophos_2"/>
    <property type="match status" value="1"/>
</dbReference>
<evidence type="ECO:0000313" key="4">
    <source>
        <dbReference type="EMBL" id="GGD03271.1"/>
    </source>
</evidence>
<dbReference type="InterPro" id="IPR041802">
    <property type="entry name" value="MPP_YfcE"/>
</dbReference>
<dbReference type="PANTHER" id="PTHR11124">
    <property type="entry name" value="VACUOLAR SORTING PROTEIN VPS29"/>
    <property type="match status" value="1"/>
</dbReference>
<dbReference type="InterPro" id="IPR000979">
    <property type="entry name" value="Phosphodiesterase_MJ0936/Vps29"/>
</dbReference>
<dbReference type="RefSeq" id="WP_188651219.1">
    <property type="nucleotide sequence ID" value="NZ_BMIN01000003.1"/>
</dbReference>
<dbReference type="EMBL" id="BMIN01000003">
    <property type="protein sequence ID" value="GGD03271.1"/>
    <property type="molecule type" value="Genomic_DNA"/>
</dbReference>
<comment type="cofactor">
    <cofactor evidence="2">
        <name>a divalent metal cation</name>
        <dbReference type="ChEBI" id="CHEBI:60240"/>
    </cofactor>
</comment>
<organism evidence="4 5">
    <name type="scientific">Pontibacillus salipaludis</name>
    <dbReference type="NCBI Taxonomy" id="1697394"/>
    <lineage>
        <taxon>Bacteria</taxon>
        <taxon>Bacillati</taxon>
        <taxon>Bacillota</taxon>
        <taxon>Bacilli</taxon>
        <taxon>Bacillales</taxon>
        <taxon>Bacillaceae</taxon>
        <taxon>Pontibacillus</taxon>
    </lineage>
</organism>
<dbReference type="InterPro" id="IPR029052">
    <property type="entry name" value="Metallo-depent_PP-like"/>
</dbReference>
<dbReference type="CDD" id="cd00841">
    <property type="entry name" value="MPP_YfcE"/>
    <property type="match status" value="1"/>
</dbReference>
<dbReference type="SUPFAM" id="SSF56300">
    <property type="entry name" value="Metallo-dependent phosphatases"/>
    <property type="match status" value="1"/>
</dbReference>
<gene>
    <name evidence="4" type="primary">ysnB</name>
    <name evidence="4" type="ORF">GCM10011389_08470</name>
</gene>
<protein>
    <recommendedName>
        <fullName evidence="2">Phosphoesterase</fullName>
        <ecNumber evidence="2">3.1.4.-</ecNumber>
    </recommendedName>
</protein>
<feature type="domain" description="Calcineurin-like phosphoesterase" evidence="3">
    <location>
        <begin position="4"/>
        <end position="146"/>
    </location>
</feature>
<evidence type="ECO:0000256" key="2">
    <source>
        <dbReference type="RuleBase" id="RU362039"/>
    </source>
</evidence>
<evidence type="ECO:0000256" key="1">
    <source>
        <dbReference type="ARBA" id="ARBA00008950"/>
    </source>
</evidence>
<comment type="caution">
    <text evidence="4">The sequence shown here is derived from an EMBL/GenBank/DDBJ whole genome shotgun (WGS) entry which is preliminary data.</text>
</comment>
<evidence type="ECO:0000259" key="3">
    <source>
        <dbReference type="Pfam" id="PF12850"/>
    </source>
</evidence>
<dbReference type="InterPro" id="IPR024654">
    <property type="entry name" value="Calcineurin-like_PHP_lpxH"/>
</dbReference>
<dbReference type="Gene3D" id="3.60.21.10">
    <property type="match status" value="1"/>
</dbReference>
<reference evidence="5" key="1">
    <citation type="journal article" date="2019" name="Int. J. Syst. Evol. Microbiol.">
        <title>The Global Catalogue of Microorganisms (GCM) 10K type strain sequencing project: providing services to taxonomists for standard genome sequencing and annotation.</title>
        <authorList>
            <consortium name="The Broad Institute Genomics Platform"/>
            <consortium name="The Broad Institute Genome Sequencing Center for Infectious Disease"/>
            <person name="Wu L."/>
            <person name="Ma J."/>
        </authorList>
    </citation>
    <scope>NUCLEOTIDE SEQUENCE [LARGE SCALE GENOMIC DNA]</scope>
    <source>
        <strain evidence="5">CGMCC 1.15353</strain>
    </source>
</reference>
<keyword evidence="5" id="KW-1185">Reference proteome</keyword>
<evidence type="ECO:0000313" key="5">
    <source>
        <dbReference type="Proteomes" id="UP000642571"/>
    </source>
</evidence>
<accession>A0ABQ1PTR8</accession>
<sequence>MPSVLIVSDSHGLTEEVQLLKDRHAHEVDGMIHCGDSELDYRSAEMDSYIKVKGNCDFDDEYPEEVQESIQNMSFFVTHGHLFRVKSTLMPLSYRADERGAQIVCFGHSHIAGAEMVGGKLFINPGSIRLPRNHPEKTYAIVNWDEGQSVRVQFYNEQGEAIPGLTYETTFLGRS</sequence>
<name>A0ABQ1PTR8_9BACI</name>
<dbReference type="EC" id="3.1.4.-" evidence="2"/>
<comment type="similarity">
    <text evidence="1 2">Belongs to the metallophosphoesterase superfamily. YfcE family.</text>
</comment>
<dbReference type="Proteomes" id="UP000642571">
    <property type="component" value="Unassembled WGS sequence"/>
</dbReference>
<dbReference type="NCBIfam" id="TIGR00040">
    <property type="entry name" value="yfcE"/>
    <property type="match status" value="1"/>
</dbReference>
<keyword evidence="2" id="KW-0479">Metal-binding</keyword>
<proteinExistence type="inferred from homology"/>